<dbReference type="Proteomes" id="UP000694389">
    <property type="component" value="Unassembled WGS sequence"/>
</dbReference>
<evidence type="ECO:0000313" key="2">
    <source>
        <dbReference type="Proteomes" id="UP000694389"/>
    </source>
</evidence>
<proteinExistence type="predicted"/>
<dbReference type="AlphaFoldDB" id="A0A8C4I7W9"/>
<sequence length="81" mass="9178">MCRANSGKSSSFLKPAAIMFTCWWEPGSHGGLLTTHRLYYERKRSVQLLGEQTQMCVSVQVNLCDPQLPFNHPGLRAKCQH</sequence>
<dbReference type="Ensembl" id="ENSDLAT00005055842.2">
    <property type="protein sequence ID" value="ENSDLAP00005052473.1"/>
    <property type="gene ID" value="ENSDLAG00005022690.2"/>
</dbReference>
<dbReference type="Gene3D" id="2.60.40.10">
    <property type="entry name" value="Immunoglobulins"/>
    <property type="match status" value="1"/>
</dbReference>
<protein>
    <submittedName>
        <fullName evidence="1">Uncharacterized protein</fullName>
    </submittedName>
</protein>
<evidence type="ECO:0000313" key="1">
    <source>
        <dbReference type="Ensembl" id="ENSDLAP00005052473.1"/>
    </source>
</evidence>
<reference evidence="1" key="2">
    <citation type="submission" date="2025-09" db="UniProtKB">
        <authorList>
            <consortium name="Ensembl"/>
        </authorList>
    </citation>
    <scope>IDENTIFICATION</scope>
</reference>
<name>A0A8C4I7W9_DICLA</name>
<reference evidence="1" key="1">
    <citation type="submission" date="2025-08" db="UniProtKB">
        <authorList>
            <consortium name="Ensembl"/>
        </authorList>
    </citation>
    <scope>IDENTIFICATION</scope>
</reference>
<keyword evidence="2" id="KW-1185">Reference proteome</keyword>
<dbReference type="InterPro" id="IPR036116">
    <property type="entry name" value="FN3_sf"/>
</dbReference>
<dbReference type="InterPro" id="IPR013783">
    <property type="entry name" value="Ig-like_fold"/>
</dbReference>
<accession>A0A8C4I7W9</accession>
<organism evidence="1 2">
    <name type="scientific">Dicentrarchus labrax</name>
    <name type="common">European seabass</name>
    <name type="synonym">Morone labrax</name>
    <dbReference type="NCBI Taxonomy" id="13489"/>
    <lineage>
        <taxon>Eukaryota</taxon>
        <taxon>Metazoa</taxon>
        <taxon>Chordata</taxon>
        <taxon>Craniata</taxon>
        <taxon>Vertebrata</taxon>
        <taxon>Euteleostomi</taxon>
        <taxon>Actinopterygii</taxon>
        <taxon>Neopterygii</taxon>
        <taxon>Teleostei</taxon>
        <taxon>Neoteleostei</taxon>
        <taxon>Acanthomorphata</taxon>
        <taxon>Eupercaria</taxon>
        <taxon>Moronidae</taxon>
        <taxon>Dicentrarchus</taxon>
    </lineage>
</organism>
<dbReference type="SUPFAM" id="SSF49265">
    <property type="entry name" value="Fibronectin type III"/>
    <property type="match status" value="1"/>
</dbReference>